<evidence type="ECO:0000313" key="3">
    <source>
        <dbReference type="Proteomes" id="UP001107558"/>
    </source>
</evidence>
<keyword evidence="3" id="KW-1185">Reference proteome</keyword>
<dbReference type="EMBL" id="JADBJN010000002">
    <property type="protein sequence ID" value="KAG5675324.1"/>
    <property type="molecule type" value="Genomic_DNA"/>
</dbReference>
<dbReference type="Proteomes" id="UP001107558">
    <property type="component" value="Chromosome 2"/>
</dbReference>
<feature type="compositionally biased region" description="Polar residues" evidence="1">
    <location>
        <begin position="77"/>
        <end position="92"/>
    </location>
</feature>
<feature type="compositionally biased region" description="Polar residues" evidence="1">
    <location>
        <begin position="15"/>
        <end position="27"/>
    </location>
</feature>
<comment type="caution">
    <text evidence="2">The sequence shown here is derived from an EMBL/GenBank/DDBJ whole genome shotgun (WGS) entry which is preliminary data.</text>
</comment>
<dbReference type="AlphaFoldDB" id="A0A9J6BZJ9"/>
<evidence type="ECO:0000256" key="1">
    <source>
        <dbReference type="SAM" id="MobiDB-lite"/>
    </source>
</evidence>
<sequence>MVSTDGVSEPENNHDISMNNLQSTTSKSLVRYRLLSEPEISNLLKTTISNHSIQQEQSSHKEEEDMSNLDMLKFNLKDQQQQPPQHNSLCTTNDKKSQNRNNNNLVQT</sequence>
<feature type="region of interest" description="Disordered" evidence="1">
    <location>
        <begin position="49"/>
        <end position="108"/>
    </location>
</feature>
<feature type="compositionally biased region" description="Low complexity" evidence="1">
    <location>
        <begin position="99"/>
        <end position="108"/>
    </location>
</feature>
<name>A0A9J6BZJ9_POLVA</name>
<feature type="region of interest" description="Disordered" evidence="1">
    <location>
        <begin position="1"/>
        <end position="27"/>
    </location>
</feature>
<evidence type="ECO:0000313" key="2">
    <source>
        <dbReference type="EMBL" id="KAG5675324.1"/>
    </source>
</evidence>
<gene>
    <name evidence="2" type="ORF">PVAND_005235</name>
</gene>
<dbReference type="OrthoDB" id="10578127at2759"/>
<reference evidence="2" key="1">
    <citation type="submission" date="2021-03" db="EMBL/GenBank/DDBJ databases">
        <title>Chromosome level genome of the anhydrobiotic midge Polypedilum vanderplanki.</title>
        <authorList>
            <person name="Yoshida Y."/>
            <person name="Kikawada T."/>
            <person name="Gusev O."/>
        </authorList>
    </citation>
    <scope>NUCLEOTIDE SEQUENCE</scope>
    <source>
        <strain evidence="2">NIAS01</strain>
        <tissue evidence="2">Whole body or cell culture</tissue>
    </source>
</reference>
<organism evidence="2 3">
    <name type="scientific">Polypedilum vanderplanki</name>
    <name type="common">Sleeping chironomid midge</name>
    <dbReference type="NCBI Taxonomy" id="319348"/>
    <lineage>
        <taxon>Eukaryota</taxon>
        <taxon>Metazoa</taxon>
        <taxon>Ecdysozoa</taxon>
        <taxon>Arthropoda</taxon>
        <taxon>Hexapoda</taxon>
        <taxon>Insecta</taxon>
        <taxon>Pterygota</taxon>
        <taxon>Neoptera</taxon>
        <taxon>Endopterygota</taxon>
        <taxon>Diptera</taxon>
        <taxon>Nematocera</taxon>
        <taxon>Chironomoidea</taxon>
        <taxon>Chironomidae</taxon>
        <taxon>Chironominae</taxon>
        <taxon>Polypedilum</taxon>
        <taxon>Polypedilum</taxon>
    </lineage>
</organism>
<accession>A0A9J6BZJ9</accession>
<proteinExistence type="predicted"/>
<protein>
    <submittedName>
        <fullName evidence="2">Uncharacterized protein</fullName>
    </submittedName>
</protein>